<keyword evidence="2" id="KW-1185">Reference proteome</keyword>
<dbReference type="Proteomes" id="UP000594014">
    <property type="component" value="Chromosome"/>
</dbReference>
<sequence length="324" mass="33872">MGLVQNSSLSTMWNNNKKTIIAFLLILFLFLLGEIVVSNFLSMGQILLTIKLSSFIALFALCQMIVIAAGGAGLDLSVGFTATLTAILTASVMDGQNGNLLPAVLVALAVGAMIGLANGALIAYVKLPPLVVTMAMASIIQGIINVYTAGKNITGKPAPILEIIAAKSTGIFPNILFLLLIVAVVVMILLYKTKWGLKLFGVGTNETTAYLSGVNVKAVRLAAFVISGVTASLIGLLLIGNMGIAFKDMGSSYVMPSIAAVVVGGVSLVGGEGNYFRVILGSIFLQTLTNLLVALGWGDAGKWLGFGIVLFALLIAYVSDRRKR</sequence>
<gene>
    <name evidence="1" type="ORF">FRZ06_01730</name>
</gene>
<evidence type="ECO:0000313" key="1">
    <source>
        <dbReference type="EMBL" id="QOX65799.1"/>
    </source>
</evidence>
<evidence type="ECO:0000313" key="2">
    <source>
        <dbReference type="Proteomes" id="UP000594014"/>
    </source>
</evidence>
<organism evidence="1 2">
    <name type="scientific">Anoxybacterium hadale</name>
    <dbReference type="NCBI Taxonomy" id="3408580"/>
    <lineage>
        <taxon>Bacteria</taxon>
        <taxon>Bacillati</taxon>
        <taxon>Bacillota</taxon>
        <taxon>Clostridia</taxon>
        <taxon>Peptostreptococcales</taxon>
        <taxon>Anaerovoracaceae</taxon>
        <taxon>Anoxybacterium</taxon>
    </lineage>
</organism>
<protein>
    <submittedName>
        <fullName evidence="1">ABC transporter permease</fullName>
    </submittedName>
</protein>
<reference evidence="1" key="1">
    <citation type="submission" date="2019-08" db="EMBL/GenBank/DDBJ databases">
        <title>Genome sequence of Clostridiales bacterium MT110.</title>
        <authorList>
            <person name="Cao J."/>
        </authorList>
    </citation>
    <scope>NUCLEOTIDE SEQUENCE</scope>
    <source>
        <strain evidence="1">MT110</strain>
    </source>
</reference>
<name>A0ACD1AHQ1_9FIRM</name>
<proteinExistence type="predicted"/>
<accession>A0ACD1AHQ1</accession>
<dbReference type="EMBL" id="CP042469">
    <property type="protein sequence ID" value="QOX65799.1"/>
    <property type="molecule type" value="Genomic_DNA"/>
</dbReference>